<proteinExistence type="inferred from homology"/>
<comment type="similarity">
    <text evidence="1">Belongs to the FPG family.</text>
</comment>
<dbReference type="GO" id="GO:0034039">
    <property type="term" value="F:8-oxo-7,8-dihydroguanine DNA N-glycosylase activity"/>
    <property type="evidence" value="ECO:0007669"/>
    <property type="project" value="TreeGrafter"/>
</dbReference>
<dbReference type="GO" id="GO:0003906">
    <property type="term" value="F:DNA-(apurinic or apyrimidinic site) endonuclease activity"/>
    <property type="evidence" value="ECO:0007669"/>
    <property type="project" value="InterPro"/>
</dbReference>
<dbReference type="InterPro" id="IPR010979">
    <property type="entry name" value="Ribosomal_uS13-like_H2TH"/>
</dbReference>
<dbReference type="SUPFAM" id="SSF57716">
    <property type="entry name" value="Glucocorticoid receptor-like (DNA-binding domain)"/>
    <property type="match status" value="1"/>
</dbReference>
<name>A0A1G5HAN6_9FIRM</name>
<dbReference type="GO" id="GO:0003684">
    <property type="term" value="F:damaged DNA binding"/>
    <property type="evidence" value="ECO:0007669"/>
    <property type="project" value="InterPro"/>
</dbReference>
<dbReference type="Proteomes" id="UP000198636">
    <property type="component" value="Unassembled WGS sequence"/>
</dbReference>
<evidence type="ECO:0000313" key="3">
    <source>
        <dbReference type="EMBL" id="SCY60833.1"/>
    </source>
</evidence>
<dbReference type="Gene3D" id="1.10.8.50">
    <property type="match status" value="1"/>
</dbReference>
<evidence type="ECO:0000259" key="2">
    <source>
        <dbReference type="SMART" id="SM01232"/>
    </source>
</evidence>
<evidence type="ECO:0000256" key="1">
    <source>
        <dbReference type="ARBA" id="ARBA00009409"/>
    </source>
</evidence>
<protein>
    <submittedName>
        <fullName evidence="3">Formamidopyrimidine-DNA glycosylase</fullName>
    </submittedName>
</protein>
<dbReference type="STRING" id="1120976.SAMN03080606_01937"/>
<evidence type="ECO:0000313" key="4">
    <source>
        <dbReference type="Proteomes" id="UP000198636"/>
    </source>
</evidence>
<dbReference type="GO" id="GO:0006284">
    <property type="term" value="P:base-excision repair"/>
    <property type="evidence" value="ECO:0007669"/>
    <property type="project" value="InterPro"/>
</dbReference>
<dbReference type="InterPro" id="IPR035937">
    <property type="entry name" value="FPG_N"/>
</dbReference>
<dbReference type="PANTHER" id="PTHR22993">
    <property type="entry name" value="FORMAMIDOPYRIMIDINE-DNA GLYCOSYLASE"/>
    <property type="match status" value="1"/>
</dbReference>
<reference evidence="3 4" key="1">
    <citation type="submission" date="2016-10" db="EMBL/GenBank/DDBJ databases">
        <authorList>
            <person name="de Groot N.N."/>
        </authorList>
    </citation>
    <scope>NUCLEOTIDE SEQUENCE [LARGE SCALE GENOMIC DNA]</scope>
    <source>
        <strain evidence="3 4">DSM 18978</strain>
    </source>
</reference>
<gene>
    <name evidence="3" type="ORF">SAMN03080606_01937</name>
</gene>
<dbReference type="SUPFAM" id="SSF81624">
    <property type="entry name" value="N-terminal domain of MutM-like DNA repair proteins"/>
    <property type="match status" value="1"/>
</dbReference>
<dbReference type="EMBL" id="FMUS01000011">
    <property type="protein sequence ID" value="SCY60833.1"/>
    <property type="molecule type" value="Genomic_DNA"/>
</dbReference>
<dbReference type="OrthoDB" id="9800855at2"/>
<organism evidence="3 4">
    <name type="scientific">Alkaliphilus peptidifermentans DSM 18978</name>
    <dbReference type="NCBI Taxonomy" id="1120976"/>
    <lineage>
        <taxon>Bacteria</taxon>
        <taxon>Bacillati</taxon>
        <taxon>Bacillota</taxon>
        <taxon>Clostridia</taxon>
        <taxon>Peptostreptococcales</taxon>
        <taxon>Natronincolaceae</taxon>
        <taxon>Alkaliphilus</taxon>
    </lineage>
</organism>
<dbReference type="InterPro" id="IPR015886">
    <property type="entry name" value="H2TH_FPG"/>
</dbReference>
<dbReference type="SMART" id="SM01232">
    <property type="entry name" value="H2TH"/>
    <property type="match status" value="1"/>
</dbReference>
<sequence>MLELPEAVTIANQINDIIVGKKISSTIADKHPHKFAFYHGNPHDYHSLFAGKIVDGAKSYGGLVEIRVEKAVLLIGDGVGLRFHHEGAVRPVKHQLLIEFQDCTALSASIQMYGGIWGFVDGESDNVYYKIAKERPSPLSMQFDRQYFNKMISEPKVQKQSVKAFLATEQRIPGLGNGTLQDILYNAKIHPKRKINDLSCIDRDDLFNSIKGILLEMTNLGGRNTEKDLFGCPGGYKTKLSKHTLDKPCAVCGKSMKKESYLGGSIYYCEGCQPL</sequence>
<dbReference type="PANTHER" id="PTHR22993:SF9">
    <property type="entry name" value="FORMAMIDOPYRIMIDINE-DNA GLYCOSYLASE"/>
    <property type="match status" value="1"/>
</dbReference>
<dbReference type="AlphaFoldDB" id="A0A1G5HAN6"/>
<dbReference type="RefSeq" id="WP_091542828.1">
    <property type="nucleotide sequence ID" value="NZ_FMUS01000011.1"/>
</dbReference>
<feature type="domain" description="Formamidopyrimidine-DNA glycosylase H2TH DNA-binding" evidence="2">
    <location>
        <begin position="136"/>
        <end position="229"/>
    </location>
</feature>
<dbReference type="Pfam" id="PF06831">
    <property type="entry name" value="H2TH"/>
    <property type="match status" value="1"/>
</dbReference>
<dbReference type="GO" id="GO:0008270">
    <property type="term" value="F:zinc ion binding"/>
    <property type="evidence" value="ECO:0007669"/>
    <property type="project" value="InterPro"/>
</dbReference>
<accession>A0A1G5HAN6</accession>
<keyword evidence="4" id="KW-1185">Reference proteome</keyword>
<dbReference type="SUPFAM" id="SSF46946">
    <property type="entry name" value="S13-like H2TH domain"/>
    <property type="match status" value="1"/>
</dbReference>